<keyword evidence="2" id="KW-0862">Zinc</keyword>
<dbReference type="Pfam" id="PF00172">
    <property type="entry name" value="Zn_clus"/>
    <property type="match status" value="1"/>
</dbReference>
<sequence length="806" mass="89036">MPTDPFLPEGRQFPRTRSPDAGDRDRKRRRKVLSCYDCRRRKLQCDRALPACGRCTKAGQAANCLYLEDATDAPIREEPLITPGAHKLAPFYGHSTRPIGATAPSGDLLSRLEYQDGRIKQLEVALVKAAGAPGGKVPPTPESLAGGGALENLVPVQDRETTLLRGKAFKTQFHGNTHPGALIARIPELTGFTRDTFEQFPALSKIKEDMGSLETRIDYAGSKHGSLTDEALKLMLPTQTEADQLIETYLDNYGNLYNVLHLPSFRTEYQAMWEEGVQSAKPHFVALLLCMMAAAQCLTSKSPWLYRANSSTAREKAVNWISAVDDWLVSQSQKHVAAIDFQLRVVLLVAKNVTARKFKRTWTECGNVLRFCMAAGLHRTPELIRKPTSILDKELRKRVWAAIAELELQASFDRGMVSAPWSLQSDCPGPVHVHDDDIDQETQHLPALRKFNDFTPTSYLCLASDSHQLRATLNTYLNNIRQPISFEETKRYTDEIEYHLQNIPDWPNASDAALVPKAMLDINLRQYMLVLHDRQIRTAETKAERDFSRMILIETATKMVQAHKSLTSRSCFALELLCYDQLRAGMSLCHISATNPHADDALGHAIDEAAFKLVPECCDMLTDKVIRFGREQRQLWILLAASGYMKSKKDPSKKMLYMQEAVEKVTRPYYKIMACQEDAPAQPSVPKGAATTQVVPPTAAAAASSSSQQQQAGADGKAGGQSSDVQYYPDPATGQVGAGASMTDPTAMLDLDELAAWTFEDWSFNPADIMSMTGHFGATPGGNGVGFGGVTPSSGYGGTQYPDRTT</sequence>
<dbReference type="InterPro" id="IPR007219">
    <property type="entry name" value="XnlR_reg_dom"/>
</dbReference>
<keyword evidence="3" id="KW-0805">Transcription regulation</keyword>
<dbReference type="PROSITE" id="PS50048">
    <property type="entry name" value="ZN2_CY6_FUNGAL_2"/>
    <property type="match status" value="1"/>
</dbReference>
<dbReference type="GO" id="GO:0008270">
    <property type="term" value="F:zinc ion binding"/>
    <property type="evidence" value="ECO:0007669"/>
    <property type="project" value="InterPro"/>
</dbReference>
<keyword evidence="10" id="KW-1185">Reference proteome</keyword>
<dbReference type="Proteomes" id="UP001056384">
    <property type="component" value="Chromosome 3"/>
</dbReference>
<feature type="region of interest" description="Disordered" evidence="7">
    <location>
        <begin position="681"/>
        <end position="739"/>
    </location>
</feature>
<protein>
    <recommendedName>
        <fullName evidence="8">Zn(2)-C6 fungal-type domain-containing protein</fullName>
    </recommendedName>
</protein>
<keyword evidence="5" id="KW-0804">Transcription</keyword>
<keyword evidence="6" id="KW-0539">Nucleus</keyword>
<evidence type="ECO:0000256" key="4">
    <source>
        <dbReference type="ARBA" id="ARBA00023125"/>
    </source>
</evidence>
<evidence type="ECO:0000313" key="9">
    <source>
        <dbReference type="EMBL" id="USW51672.1"/>
    </source>
</evidence>
<dbReference type="OrthoDB" id="4236860at2759"/>
<dbReference type="CDD" id="cd12148">
    <property type="entry name" value="fungal_TF_MHR"/>
    <property type="match status" value="1"/>
</dbReference>
<evidence type="ECO:0000256" key="7">
    <source>
        <dbReference type="SAM" id="MobiDB-lite"/>
    </source>
</evidence>
<dbReference type="SUPFAM" id="SSF57701">
    <property type="entry name" value="Zn2/Cys6 DNA-binding domain"/>
    <property type="match status" value="1"/>
</dbReference>
<proteinExistence type="predicted"/>
<evidence type="ECO:0000256" key="6">
    <source>
        <dbReference type="ARBA" id="ARBA00023242"/>
    </source>
</evidence>
<dbReference type="Gene3D" id="4.10.240.10">
    <property type="entry name" value="Zn(2)-C6 fungal-type DNA-binding domain"/>
    <property type="match status" value="1"/>
</dbReference>
<feature type="domain" description="Zn(2)-C6 fungal-type" evidence="8">
    <location>
        <begin position="34"/>
        <end position="66"/>
    </location>
</feature>
<dbReference type="Pfam" id="PF04082">
    <property type="entry name" value="Fungal_trans"/>
    <property type="match status" value="1"/>
</dbReference>
<evidence type="ECO:0000256" key="2">
    <source>
        <dbReference type="ARBA" id="ARBA00022833"/>
    </source>
</evidence>
<organism evidence="9 10">
    <name type="scientific">Septoria linicola</name>
    <dbReference type="NCBI Taxonomy" id="215465"/>
    <lineage>
        <taxon>Eukaryota</taxon>
        <taxon>Fungi</taxon>
        <taxon>Dikarya</taxon>
        <taxon>Ascomycota</taxon>
        <taxon>Pezizomycotina</taxon>
        <taxon>Dothideomycetes</taxon>
        <taxon>Dothideomycetidae</taxon>
        <taxon>Mycosphaerellales</taxon>
        <taxon>Mycosphaerellaceae</taxon>
        <taxon>Septoria</taxon>
    </lineage>
</organism>
<name>A0A9Q9ATE8_9PEZI</name>
<accession>A0A9Q9ATE8</accession>
<dbReference type="EMBL" id="CP099420">
    <property type="protein sequence ID" value="USW51672.1"/>
    <property type="molecule type" value="Genomic_DNA"/>
</dbReference>
<dbReference type="PANTHER" id="PTHR31944">
    <property type="entry name" value="HEME-RESPONSIVE ZINC FINGER TRANSCRIPTION FACTOR HAP1"/>
    <property type="match status" value="1"/>
</dbReference>
<reference evidence="9" key="1">
    <citation type="submission" date="2022-06" db="EMBL/GenBank/DDBJ databases">
        <title>Complete genome sequences of two strains of the flax pathogen Septoria linicola.</title>
        <authorList>
            <person name="Lapalu N."/>
            <person name="Simon A."/>
            <person name="Demenou B."/>
            <person name="Paumier D."/>
            <person name="Guillot M.-P."/>
            <person name="Gout L."/>
            <person name="Valade R."/>
        </authorList>
    </citation>
    <scope>NUCLEOTIDE SEQUENCE</scope>
    <source>
        <strain evidence="9">SE15195</strain>
    </source>
</reference>
<dbReference type="InterPro" id="IPR036864">
    <property type="entry name" value="Zn2-C6_fun-type_DNA-bd_sf"/>
</dbReference>
<evidence type="ECO:0000256" key="5">
    <source>
        <dbReference type="ARBA" id="ARBA00023163"/>
    </source>
</evidence>
<dbReference type="AlphaFoldDB" id="A0A9Q9ATE8"/>
<dbReference type="GO" id="GO:0000978">
    <property type="term" value="F:RNA polymerase II cis-regulatory region sequence-specific DNA binding"/>
    <property type="evidence" value="ECO:0007669"/>
    <property type="project" value="TreeGrafter"/>
</dbReference>
<dbReference type="GO" id="GO:0001228">
    <property type="term" value="F:DNA-binding transcription activator activity, RNA polymerase II-specific"/>
    <property type="evidence" value="ECO:0007669"/>
    <property type="project" value="TreeGrafter"/>
</dbReference>
<evidence type="ECO:0000259" key="8">
    <source>
        <dbReference type="PROSITE" id="PS50048"/>
    </source>
</evidence>
<dbReference type="InterPro" id="IPR051430">
    <property type="entry name" value="Fungal_TF_Env_Response"/>
</dbReference>
<feature type="region of interest" description="Disordered" evidence="7">
    <location>
        <begin position="1"/>
        <end position="26"/>
    </location>
</feature>
<evidence type="ECO:0000256" key="3">
    <source>
        <dbReference type="ARBA" id="ARBA00023015"/>
    </source>
</evidence>
<evidence type="ECO:0000256" key="1">
    <source>
        <dbReference type="ARBA" id="ARBA00022723"/>
    </source>
</evidence>
<dbReference type="GO" id="GO:0006351">
    <property type="term" value="P:DNA-templated transcription"/>
    <property type="evidence" value="ECO:0007669"/>
    <property type="project" value="InterPro"/>
</dbReference>
<dbReference type="PROSITE" id="PS00463">
    <property type="entry name" value="ZN2_CY6_FUNGAL_1"/>
    <property type="match status" value="1"/>
</dbReference>
<dbReference type="PANTHER" id="PTHR31944:SF131">
    <property type="entry name" value="HEME-RESPONSIVE ZINC FINGER TRANSCRIPTION FACTOR HAP1"/>
    <property type="match status" value="1"/>
</dbReference>
<dbReference type="GO" id="GO:0005634">
    <property type="term" value="C:nucleus"/>
    <property type="evidence" value="ECO:0007669"/>
    <property type="project" value="TreeGrafter"/>
</dbReference>
<keyword evidence="1" id="KW-0479">Metal-binding</keyword>
<dbReference type="CDD" id="cd00067">
    <property type="entry name" value="GAL4"/>
    <property type="match status" value="1"/>
</dbReference>
<evidence type="ECO:0000313" key="10">
    <source>
        <dbReference type="Proteomes" id="UP001056384"/>
    </source>
</evidence>
<feature type="compositionally biased region" description="Low complexity" evidence="7">
    <location>
        <begin position="688"/>
        <end position="724"/>
    </location>
</feature>
<dbReference type="InterPro" id="IPR001138">
    <property type="entry name" value="Zn2Cys6_DnaBD"/>
</dbReference>
<gene>
    <name evidence="9" type="ORF">Slin15195_G049910</name>
</gene>
<dbReference type="SMART" id="SM00066">
    <property type="entry name" value="GAL4"/>
    <property type="match status" value="1"/>
</dbReference>
<keyword evidence="4" id="KW-0238">DNA-binding</keyword>